<dbReference type="GO" id="GO:1905786">
    <property type="term" value="P:positive regulation of anaphase-promoting complex-dependent catabolic process"/>
    <property type="evidence" value="ECO:0007669"/>
    <property type="project" value="TreeGrafter"/>
</dbReference>
<dbReference type="Pfam" id="PF24807">
    <property type="entry name" value="WD40_CDC20-Fz"/>
    <property type="match status" value="1"/>
</dbReference>
<dbReference type="InterPro" id="IPR001680">
    <property type="entry name" value="WD40_rpt"/>
</dbReference>
<dbReference type="Proteomes" id="UP001378960">
    <property type="component" value="Unassembled WGS sequence"/>
</dbReference>
<proteinExistence type="inferred from homology"/>
<accession>A0AAV5R6C2</accession>
<dbReference type="GO" id="GO:1990757">
    <property type="term" value="F:ubiquitin ligase activator activity"/>
    <property type="evidence" value="ECO:0007669"/>
    <property type="project" value="TreeGrafter"/>
</dbReference>
<comment type="caution">
    <text evidence="6">The sequence shown here is derived from an EMBL/GenBank/DDBJ whole genome shotgun (WGS) entry which is preliminary data.</text>
</comment>
<organism evidence="6 7">
    <name type="scientific">Pichia kluyveri</name>
    <name type="common">Yeast</name>
    <dbReference type="NCBI Taxonomy" id="36015"/>
    <lineage>
        <taxon>Eukaryota</taxon>
        <taxon>Fungi</taxon>
        <taxon>Dikarya</taxon>
        <taxon>Ascomycota</taxon>
        <taxon>Saccharomycotina</taxon>
        <taxon>Pichiomycetes</taxon>
        <taxon>Pichiales</taxon>
        <taxon>Pichiaceae</taxon>
        <taxon>Pichia</taxon>
    </lineage>
</organism>
<evidence type="ECO:0000256" key="1">
    <source>
        <dbReference type="ARBA" id="ARBA00006445"/>
    </source>
</evidence>
<dbReference type="InterPro" id="IPR033010">
    <property type="entry name" value="Cdc20/Fizzy"/>
</dbReference>
<feature type="region of interest" description="Disordered" evidence="4">
    <location>
        <begin position="1"/>
        <end position="23"/>
    </location>
</feature>
<evidence type="ECO:0000313" key="6">
    <source>
        <dbReference type="EMBL" id="GMM46748.1"/>
    </source>
</evidence>
<dbReference type="SUPFAM" id="SSF50978">
    <property type="entry name" value="WD40 repeat-like"/>
    <property type="match status" value="1"/>
</dbReference>
<reference evidence="6 7" key="1">
    <citation type="journal article" date="2023" name="Elife">
        <title>Identification of key yeast species and microbe-microbe interactions impacting larval growth of Drosophila in the wild.</title>
        <authorList>
            <person name="Mure A."/>
            <person name="Sugiura Y."/>
            <person name="Maeda R."/>
            <person name="Honda K."/>
            <person name="Sakurai N."/>
            <person name="Takahashi Y."/>
            <person name="Watada M."/>
            <person name="Katoh T."/>
            <person name="Gotoh A."/>
            <person name="Gotoh Y."/>
            <person name="Taniguchi I."/>
            <person name="Nakamura K."/>
            <person name="Hayashi T."/>
            <person name="Katayama T."/>
            <person name="Uemura T."/>
            <person name="Hattori Y."/>
        </authorList>
    </citation>
    <scope>NUCLEOTIDE SEQUENCE [LARGE SCALE GENOMIC DNA]</scope>
    <source>
        <strain evidence="6 7">PK-24</strain>
    </source>
</reference>
<dbReference type="InterPro" id="IPR036322">
    <property type="entry name" value="WD40_repeat_dom_sf"/>
</dbReference>
<keyword evidence="2" id="KW-0853">WD repeat</keyword>
<feature type="compositionally biased region" description="Basic residues" evidence="4">
    <location>
        <begin position="1"/>
        <end position="20"/>
    </location>
</feature>
<dbReference type="EMBL" id="BTGB01000004">
    <property type="protein sequence ID" value="GMM46748.1"/>
    <property type="molecule type" value="Genomic_DNA"/>
</dbReference>
<feature type="domain" description="CDC20/Fizzy WD40" evidence="5">
    <location>
        <begin position="221"/>
        <end position="538"/>
    </location>
</feature>
<dbReference type="GO" id="GO:0010997">
    <property type="term" value="F:anaphase-promoting complex binding"/>
    <property type="evidence" value="ECO:0007669"/>
    <property type="project" value="InterPro"/>
</dbReference>
<gene>
    <name evidence="6" type="ORF">DAPK24_033230</name>
</gene>
<dbReference type="Gene3D" id="2.130.10.10">
    <property type="entry name" value="YVTN repeat-like/Quinoprotein amine dehydrogenase"/>
    <property type="match status" value="1"/>
</dbReference>
<evidence type="ECO:0000313" key="7">
    <source>
        <dbReference type="Proteomes" id="UP001378960"/>
    </source>
</evidence>
<dbReference type="InterPro" id="IPR015943">
    <property type="entry name" value="WD40/YVTN_repeat-like_dom_sf"/>
</dbReference>
<dbReference type="SMART" id="SM00320">
    <property type="entry name" value="WD40"/>
    <property type="match status" value="6"/>
</dbReference>
<evidence type="ECO:0000256" key="2">
    <source>
        <dbReference type="ARBA" id="ARBA00022574"/>
    </source>
</evidence>
<evidence type="ECO:0000259" key="5">
    <source>
        <dbReference type="Pfam" id="PF24807"/>
    </source>
</evidence>
<evidence type="ECO:0000256" key="3">
    <source>
        <dbReference type="ARBA" id="ARBA00022737"/>
    </source>
</evidence>
<sequence>MSSTRHHHKTKRQNCQKSRNRFSAETILSNNTSTYGAVNDRYIPAINASSEKKMYNYHDQSLKSPAGSPIRTNVPIVTTIDYNRMQLSISDFDHLSAISSNNLNFDGDDVDDNDISLTDLIDNANSNASNRVSNTDTIDSSSDHQTTVAKALGIDSTKILNFKPFRSPTKMKPFYSHMNDSEHSFSCDNKSGSEDFDSKFNDNFSVSSKKTCVPEIPFKVLDAPGLRNDFYSNLVCWSNKSDIIAAGLGSTVYCWSEKRGTIPLQHIGSQIISALCFSSDDFLAVGTKLKDVFIYKPDTATVIAKYSMKNDSSICSMKWIPNTHFFFIGNDVGQVTLFKLSSREDIKYKGPSKTKITTIVYSIKPKVTFQCDQQQICGIDVDFKGKQLAIGANNNCGSIWDISDMLKPKKMFHLKHEAAVKAVAFCPWMPNLLATGGGSRDKHIRFWHSKSGTLISKFKTKGQITAVIWSRSKKEILVTFGFGDHNEKNDILSVYSYPSMKLKIKVTAPPDMRILTADISNDFSSICTSISDQSVRIYNVWNSKLDMKMGVYEKGIYGSEIIEATEGVDKSIDTIR</sequence>
<evidence type="ECO:0000256" key="4">
    <source>
        <dbReference type="SAM" id="MobiDB-lite"/>
    </source>
</evidence>
<dbReference type="PANTHER" id="PTHR19918:SF5">
    <property type="entry name" value="MEIOSIS-SPECIFIC APC_C ACTIVATOR PROTEIN AMA1"/>
    <property type="match status" value="1"/>
</dbReference>
<dbReference type="GO" id="GO:0005680">
    <property type="term" value="C:anaphase-promoting complex"/>
    <property type="evidence" value="ECO:0007669"/>
    <property type="project" value="TreeGrafter"/>
</dbReference>
<protein>
    <submittedName>
        <fullName evidence="6">Ama1 protein</fullName>
    </submittedName>
</protein>
<keyword evidence="7" id="KW-1185">Reference proteome</keyword>
<name>A0AAV5R6C2_PICKL</name>
<dbReference type="PANTHER" id="PTHR19918">
    <property type="entry name" value="CELL DIVISION CYCLE 20 CDC20 FIZZY -RELATED"/>
    <property type="match status" value="1"/>
</dbReference>
<keyword evidence="3" id="KW-0677">Repeat</keyword>
<comment type="similarity">
    <text evidence="1">Belongs to the WD repeat CDC20/Fizzy family.</text>
</comment>
<dbReference type="AlphaFoldDB" id="A0AAV5R6C2"/>
<dbReference type="InterPro" id="IPR056150">
    <property type="entry name" value="WD40_CDC20-Fz"/>
</dbReference>
<dbReference type="GO" id="GO:0031145">
    <property type="term" value="P:anaphase-promoting complex-dependent catabolic process"/>
    <property type="evidence" value="ECO:0007669"/>
    <property type="project" value="TreeGrafter"/>
</dbReference>